<dbReference type="RefSeq" id="WP_320686698.1">
    <property type="nucleotide sequence ID" value="NZ_JAXBLV010000174.1"/>
</dbReference>
<dbReference type="Pfam" id="PF07819">
    <property type="entry name" value="PGAP1"/>
    <property type="match status" value="1"/>
</dbReference>
<dbReference type="Gene3D" id="3.40.50.1820">
    <property type="entry name" value="alpha/beta hydrolase"/>
    <property type="match status" value="1"/>
</dbReference>
<reference evidence="3" key="1">
    <citation type="journal article" date="2023" name="Mar. Drugs">
        <title>Gemmata algarum, a Novel Planctomycete Isolated from an Algal Mat, Displays Antimicrobial Activity.</title>
        <authorList>
            <person name="Kumar G."/>
            <person name="Kallscheuer N."/>
            <person name="Kashif M."/>
            <person name="Ahamad S."/>
            <person name="Jagadeeshwari U."/>
            <person name="Pannikurungottu S."/>
            <person name="Haufschild T."/>
            <person name="Kabuu M."/>
            <person name="Sasikala C."/>
            <person name="Jogler C."/>
            <person name="Ramana C."/>
        </authorList>
    </citation>
    <scope>NUCLEOTIDE SEQUENCE [LARGE SCALE GENOMIC DNA]</scope>
    <source>
        <strain evidence="3">JC673</strain>
    </source>
</reference>
<dbReference type="InterPro" id="IPR029058">
    <property type="entry name" value="AB_hydrolase_fold"/>
</dbReference>
<dbReference type="SUPFAM" id="SSF53474">
    <property type="entry name" value="alpha/beta-Hydrolases"/>
    <property type="match status" value="1"/>
</dbReference>
<keyword evidence="3" id="KW-1185">Reference proteome</keyword>
<organism evidence="2 3">
    <name type="scientific">Gemmata algarum</name>
    <dbReference type="NCBI Taxonomy" id="2975278"/>
    <lineage>
        <taxon>Bacteria</taxon>
        <taxon>Pseudomonadati</taxon>
        <taxon>Planctomycetota</taxon>
        <taxon>Planctomycetia</taxon>
        <taxon>Gemmatales</taxon>
        <taxon>Gemmataceae</taxon>
        <taxon>Gemmata</taxon>
    </lineage>
</organism>
<comment type="caution">
    <text evidence="2">The sequence shown here is derived from an EMBL/GenBank/DDBJ whole genome shotgun (WGS) entry which is preliminary data.</text>
</comment>
<name>A0ABU5F1P2_9BACT</name>
<dbReference type="InterPro" id="IPR012908">
    <property type="entry name" value="PGAP1-ab_dom-like"/>
</dbReference>
<evidence type="ECO:0000313" key="3">
    <source>
        <dbReference type="Proteomes" id="UP001272242"/>
    </source>
</evidence>
<evidence type="ECO:0000313" key="2">
    <source>
        <dbReference type="EMBL" id="MDY3560038.1"/>
    </source>
</evidence>
<dbReference type="Proteomes" id="UP001272242">
    <property type="component" value="Unassembled WGS sequence"/>
</dbReference>
<protein>
    <recommendedName>
        <fullName evidence="1">GPI inositol-deacylase PGAP1-like alpha/beta domain-containing protein</fullName>
    </recommendedName>
</protein>
<proteinExistence type="predicted"/>
<dbReference type="EMBL" id="JAXBLV010000174">
    <property type="protein sequence ID" value="MDY3560038.1"/>
    <property type="molecule type" value="Genomic_DNA"/>
</dbReference>
<gene>
    <name evidence="2" type="ORF">R5W23_001261</name>
</gene>
<sequence>MTANDIPQLGAPIVLVHGLCGYDRVTAFGRPLKDYFPGIRPQLEASGNRVLMPRLSCTRGVAARAGELKRYLLANVPNGPVHLIGHSMGGLDARYMISQLGMADRVRTLTTVGTPHRGSPFADWGMKRFAGLLAPFFQFLGLSTQAFFDLTSAACAHFNAAVRDVPGVRYFSVAGVCDGPLLGSGWRVPHEIVRRAEGANDGVVSVASATWGEHTDVWDGDHLNLVNWPNREARKRGVWDSLAPDYGRIIRRIVAFE</sequence>
<accession>A0ABU5F1P2</accession>
<evidence type="ECO:0000259" key="1">
    <source>
        <dbReference type="Pfam" id="PF07819"/>
    </source>
</evidence>
<feature type="domain" description="GPI inositol-deacylase PGAP1-like alpha/beta" evidence="1">
    <location>
        <begin position="78"/>
        <end position="200"/>
    </location>
</feature>